<dbReference type="Pfam" id="PF00528">
    <property type="entry name" value="BPD_transp_1"/>
    <property type="match status" value="1"/>
</dbReference>
<feature type="transmembrane region" description="Helical" evidence="7">
    <location>
        <begin position="278"/>
        <end position="300"/>
    </location>
</feature>
<dbReference type="EMBL" id="FOAZ01000022">
    <property type="protein sequence ID" value="SEM26457.1"/>
    <property type="molecule type" value="Genomic_DNA"/>
</dbReference>
<dbReference type="Gene3D" id="1.10.3720.10">
    <property type="entry name" value="MetI-like"/>
    <property type="match status" value="1"/>
</dbReference>
<dbReference type="OrthoDB" id="3171583at2"/>
<feature type="transmembrane region" description="Helical" evidence="7">
    <location>
        <begin position="236"/>
        <end position="258"/>
    </location>
</feature>
<feature type="domain" description="ABC transmembrane type-1" evidence="8">
    <location>
        <begin position="96"/>
        <end position="297"/>
    </location>
</feature>
<dbReference type="Proteomes" id="UP000183015">
    <property type="component" value="Unassembled WGS sequence"/>
</dbReference>
<dbReference type="InterPro" id="IPR045621">
    <property type="entry name" value="BPD_transp_1_N"/>
</dbReference>
<keyword evidence="2 7" id="KW-0813">Transport</keyword>
<keyword evidence="3" id="KW-1003">Cell membrane</keyword>
<sequence length="315" mass="33059">MGRLLLHRLGGLLTTLFLSSIVIFGSLYLAPGSPENVIFGSRTPTAAARAAVRHRLHLDQPLPVRYWDWLTGVLHGDFGTSMVTGQPVADRVGSGLSTTLLLVLMSMIMVVLFGLTMGLVAALLPGRVDGLVNALTSVTVTIPSFVASALLISVFAVQLGWFPASGLGQGFGGKVDGLVLPAVALAILSCGFLARVTRNAVRDQLEREHVQTALVRGLPRRTVLRSHVLRNAMPPIITAVGLLTAGTFASTLVVESAFAVPGIGQLTIQSVAQKDFPVVQAVALMLVAAFVVCNAASDLIQAVVDPRLREAGSTS</sequence>
<dbReference type="InterPro" id="IPR035906">
    <property type="entry name" value="MetI-like_sf"/>
</dbReference>
<organism evidence="9 10">
    <name type="scientific">Streptacidiphilus jiangxiensis</name>
    <dbReference type="NCBI Taxonomy" id="235985"/>
    <lineage>
        <taxon>Bacteria</taxon>
        <taxon>Bacillati</taxon>
        <taxon>Actinomycetota</taxon>
        <taxon>Actinomycetes</taxon>
        <taxon>Kitasatosporales</taxon>
        <taxon>Streptomycetaceae</taxon>
        <taxon>Streptacidiphilus</taxon>
    </lineage>
</organism>
<evidence type="ECO:0000313" key="10">
    <source>
        <dbReference type="Proteomes" id="UP000183015"/>
    </source>
</evidence>
<comment type="subcellular location">
    <subcellularLocation>
        <location evidence="1 7">Cell membrane</location>
        <topology evidence="1 7">Multi-pass membrane protein</topology>
    </subcellularLocation>
</comment>
<evidence type="ECO:0000256" key="4">
    <source>
        <dbReference type="ARBA" id="ARBA00022692"/>
    </source>
</evidence>
<evidence type="ECO:0000256" key="2">
    <source>
        <dbReference type="ARBA" id="ARBA00022448"/>
    </source>
</evidence>
<evidence type="ECO:0000313" key="9">
    <source>
        <dbReference type="EMBL" id="SEM26457.1"/>
    </source>
</evidence>
<dbReference type="eggNOG" id="COG0601">
    <property type="taxonomic scope" value="Bacteria"/>
</dbReference>
<gene>
    <name evidence="9" type="ORF">SAMN05414137_1222</name>
</gene>
<dbReference type="GO" id="GO:0005886">
    <property type="term" value="C:plasma membrane"/>
    <property type="evidence" value="ECO:0007669"/>
    <property type="project" value="UniProtKB-SubCell"/>
</dbReference>
<accession>A0A1H7WZR2</accession>
<dbReference type="Pfam" id="PF19300">
    <property type="entry name" value="BPD_transp_1_N"/>
    <property type="match status" value="1"/>
</dbReference>
<keyword evidence="5 7" id="KW-1133">Transmembrane helix</keyword>
<dbReference type="SUPFAM" id="SSF161098">
    <property type="entry name" value="MetI-like"/>
    <property type="match status" value="1"/>
</dbReference>
<dbReference type="PANTHER" id="PTHR43163:SF6">
    <property type="entry name" value="DIPEPTIDE TRANSPORT SYSTEM PERMEASE PROTEIN DPPB-RELATED"/>
    <property type="match status" value="1"/>
</dbReference>
<name>A0A1H7WZR2_STRJI</name>
<keyword evidence="4 7" id="KW-0812">Transmembrane</keyword>
<comment type="similarity">
    <text evidence="7">Belongs to the binding-protein-dependent transport system permease family.</text>
</comment>
<dbReference type="PROSITE" id="PS50928">
    <property type="entry name" value="ABC_TM1"/>
    <property type="match status" value="1"/>
</dbReference>
<evidence type="ECO:0000256" key="6">
    <source>
        <dbReference type="ARBA" id="ARBA00023136"/>
    </source>
</evidence>
<feature type="transmembrane region" description="Helical" evidence="7">
    <location>
        <begin position="131"/>
        <end position="157"/>
    </location>
</feature>
<dbReference type="CDD" id="cd06261">
    <property type="entry name" value="TM_PBP2"/>
    <property type="match status" value="1"/>
</dbReference>
<evidence type="ECO:0000256" key="5">
    <source>
        <dbReference type="ARBA" id="ARBA00022989"/>
    </source>
</evidence>
<dbReference type="PANTHER" id="PTHR43163">
    <property type="entry name" value="DIPEPTIDE TRANSPORT SYSTEM PERMEASE PROTEIN DPPB-RELATED"/>
    <property type="match status" value="1"/>
</dbReference>
<dbReference type="AlphaFoldDB" id="A0A1H7WZR2"/>
<evidence type="ECO:0000256" key="7">
    <source>
        <dbReference type="RuleBase" id="RU363032"/>
    </source>
</evidence>
<feature type="transmembrane region" description="Helical" evidence="7">
    <location>
        <begin position="12"/>
        <end position="30"/>
    </location>
</feature>
<dbReference type="RefSeq" id="WP_042452577.1">
    <property type="nucleotide sequence ID" value="NZ_BBPN01000025.1"/>
</dbReference>
<keyword evidence="6 7" id="KW-0472">Membrane</keyword>
<protein>
    <submittedName>
        <fullName evidence="9">Peptide/nickel transport system permease protein</fullName>
    </submittedName>
</protein>
<proteinExistence type="inferred from homology"/>
<feature type="transmembrane region" description="Helical" evidence="7">
    <location>
        <begin position="100"/>
        <end position="124"/>
    </location>
</feature>
<dbReference type="InterPro" id="IPR000515">
    <property type="entry name" value="MetI-like"/>
</dbReference>
<keyword evidence="10" id="KW-1185">Reference proteome</keyword>
<evidence type="ECO:0000256" key="3">
    <source>
        <dbReference type="ARBA" id="ARBA00022475"/>
    </source>
</evidence>
<evidence type="ECO:0000256" key="1">
    <source>
        <dbReference type="ARBA" id="ARBA00004651"/>
    </source>
</evidence>
<feature type="transmembrane region" description="Helical" evidence="7">
    <location>
        <begin position="177"/>
        <end position="197"/>
    </location>
</feature>
<dbReference type="GO" id="GO:0055085">
    <property type="term" value="P:transmembrane transport"/>
    <property type="evidence" value="ECO:0007669"/>
    <property type="project" value="InterPro"/>
</dbReference>
<reference evidence="10" key="1">
    <citation type="submission" date="2016-10" db="EMBL/GenBank/DDBJ databases">
        <authorList>
            <person name="Varghese N."/>
        </authorList>
    </citation>
    <scope>NUCLEOTIDE SEQUENCE [LARGE SCALE GENOMIC DNA]</scope>
    <source>
        <strain evidence="10">DSM 45096 / BCRC 16803 / CGMCC 4.1857 / CIP 109030 / JCM 12277 / KCTC 19219 / NBRC 100920 / 33214</strain>
    </source>
</reference>
<evidence type="ECO:0000259" key="8">
    <source>
        <dbReference type="PROSITE" id="PS50928"/>
    </source>
</evidence>
<dbReference type="STRING" id="235985.SAMN05414137_1222"/>